<comment type="caution">
    <text evidence="2">The sequence shown here is derived from an EMBL/GenBank/DDBJ whole genome shotgun (WGS) entry which is preliminary data.</text>
</comment>
<dbReference type="EMBL" id="MTKT01002534">
    <property type="protein sequence ID" value="OWM77436.1"/>
    <property type="molecule type" value="Genomic_DNA"/>
</dbReference>
<evidence type="ECO:0000256" key="1">
    <source>
        <dbReference type="SAM" id="SignalP"/>
    </source>
</evidence>
<sequence>MLRRYQLWSWLLLSLLFHLSASSARPRKSTLSDSDLLTIVCFHSCRGIEFYRFVRRFCENGQCSFACFIC</sequence>
<evidence type="ECO:0008006" key="4">
    <source>
        <dbReference type="Google" id="ProtNLM"/>
    </source>
</evidence>
<feature type="signal peptide" evidence="1">
    <location>
        <begin position="1"/>
        <end position="23"/>
    </location>
</feature>
<dbReference type="AlphaFoldDB" id="A0A218WY04"/>
<reference evidence="3" key="1">
    <citation type="journal article" date="2017" name="Plant J.">
        <title>The pomegranate (Punica granatum L.) genome and the genomics of punicalagin biosynthesis.</title>
        <authorList>
            <person name="Qin G."/>
            <person name="Xu C."/>
            <person name="Ming R."/>
            <person name="Tang H."/>
            <person name="Guyot R."/>
            <person name="Kramer E.M."/>
            <person name="Hu Y."/>
            <person name="Yi X."/>
            <person name="Qi Y."/>
            <person name="Xu X."/>
            <person name="Gao Z."/>
            <person name="Pan H."/>
            <person name="Jian J."/>
            <person name="Tian Y."/>
            <person name="Yue Z."/>
            <person name="Xu Y."/>
        </authorList>
    </citation>
    <scope>NUCLEOTIDE SEQUENCE [LARGE SCALE GENOMIC DNA]</scope>
    <source>
        <strain evidence="3">cv. Dabenzi</strain>
    </source>
</reference>
<proteinExistence type="predicted"/>
<evidence type="ECO:0000313" key="2">
    <source>
        <dbReference type="EMBL" id="OWM77436.1"/>
    </source>
</evidence>
<protein>
    <recommendedName>
        <fullName evidence="4">Secreted protein</fullName>
    </recommendedName>
</protein>
<dbReference type="Proteomes" id="UP000197138">
    <property type="component" value="Unassembled WGS sequence"/>
</dbReference>
<organism evidence="2 3">
    <name type="scientific">Punica granatum</name>
    <name type="common">Pomegranate</name>
    <dbReference type="NCBI Taxonomy" id="22663"/>
    <lineage>
        <taxon>Eukaryota</taxon>
        <taxon>Viridiplantae</taxon>
        <taxon>Streptophyta</taxon>
        <taxon>Embryophyta</taxon>
        <taxon>Tracheophyta</taxon>
        <taxon>Spermatophyta</taxon>
        <taxon>Magnoliopsida</taxon>
        <taxon>eudicotyledons</taxon>
        <taxon>Gunneridae</taxon>
        <taxon>Pentapetalae</taxon>
        <taxon>rosids</taxon>
        <taxon>malvids</taxon>
        <taxon>Myrtales</taxon>
        <taxon>Lythraceae</taxon>
        <taxon>Punica</taxon>
    </lineage>
</organism>
<gene>
    <name evidence="2" type="ORF">CDL15_Pgr016833</name>
</gene>
<accession>A0A218WY04</accession>
<evidence type="ECO:0000313" key="3">
    <source>
        <dbReference type="Proteomes" id="UP000197138"/>
    </source>
</evidence>
<feature type="chain" id="PRO_5012894503" description="Secreted protein" evidence="1">
    <location>
        <begin position="24"/>
        <end position="70"/>
    </location>
</feature>
<name>A0A218WY04_PUNGR</name>
<keyword evidence="1" id="KW-0732">Signal</keyword>